<proteinExistence type="predicted"/>
<evidence type="ECO:0000256" key="1">
    <source>
        <dbReference type="SAM" id="MobiDB-lite"/>
    </source>
</evidence>
<organism evidence="2 3">
    <name type="scientific">Armillaria gallica</name>
    <name type="common">Bulbous honey fungus</name>
    <name type="synonym">Armillaria bulbosa</name>
    <dbReference type="NCBI Taxonomy" id="47427"/>
    <lineage>
        <taxon>Eukaryota</taxon>
        <taxon>Fungi</taxon>
        <taxon>Dikarya</taxon>
        <taxon>Basidiomycota</taxon>
        <taxon>Agaricomycotina</taxon>
        <taxon>Agaricomycetes</taxon>
        <taxon>Agaricomycetidae</taxon>
        <taxon>Agaricales</taxon>
        <taxon>Marasmiineae</taxon>
        <taxon>Physalacriaceae</taxon>
        <taxon>Armillaria</taxon>
    </lineage>
</organism>
<gene>
    <name evidence="2" type="ORF">ARMGADRAFT_1007503</name>
</gene>
<dbReference type="OrthoDB" id="10483024at2759"/>
<dbReference type="InParanoid" id="A0A2H3E250"/>
<name>A0A2H3E250_ARMGA</name>
<evidence type="ECO:0000313" key="2">
    <source>
        <dbReference type="EMBL" id="PBL01512.1"/>
    </source>
</evidence>
<reference evidence="3" key="1">
    <citation type="journal article" date="2017" name="Nat. Ecol. Evol.">
        <title>Genome expansion and lineage-specific genetic innovations in the forest pathogenic fungi Armillaria.</title>
        <authorList>
            <person name="Sipos G."/>
            <person name="Prasanna A.N."/>
            <person name="Walter M.C."/>
            <person name="O'Connor E."/>
            <person name="Balint B."/>
            <person name="Krizsan K."/>
            <person name="Kiss B."/>
            <person name="Hess J."/>
            <person name="Varga T."/>
            <person name="Slot J."/>
            <person name="Riley R."/>
            <person name="Boka B."/>
            <person name="Rigling D."/>
            <person name="Barry K."/>
            <person name="Lee J."/>
            <person name="Mihaltcheva S."/>
            <person name="LaButti K."/>
            <person name="Lipzen A."/>
            <person name="Waldron R."/>
            <person name="Moloney N.M."/>
            <person name="Sperisen C."/>
            <person name="Kredics L."/>
            <person name="Vagvoelgyi C."/>
            <person name="Patrignani A."/>
            <person name="Fitzpatrick D."/>
            <person name="Nagy I."/>
            <person name="Doyle S."/>
            <person name="Anderson J.B."/>
            <person name="Grigoriev I.V."/>
            <person name="Gueldener U."/>
            <person name="Muensterkoetter M."/>
            <person name="Nagy L.G."/>
        </authorList>
    </citation>
    <scope>NUCLEOTIDE SEQUENCE [LARGE SCALE GENOMIC DNA]</scope>
    <source>
        <strain evidence="3">Ar21-2</strain>
    </source>
</reference>
<sequence length="113" mass="12558">MMRDTFADFSTTSAYEAVDSMSELYSQVLSHAAKARARKDLLAIHALDTRLVRVGGSMVQMDEDVMLEFAVHVDSQSNMSYPTVVAEEELQSEDDDESVQVFSPIHYGSSDSE</sequence>
<dbReference type="Proteomes" id="UP000217790">
    <property type="component" value="Unassembled WGS sequence"/>
</dbReference>
<keyword evidence="3" id="KW-1185">Reference proteome</keyword>
<evidence type="ECO:0000313" key="3">
    <source>
        <dbReference type="Proteomes" id="UP000217790"/>
    </source>
</evidence>
<protein>
    <submittedName>
        <fullName evidence="2">Uncharacterized protein</fullName>
    </submittedName>
</protein>
<feature type="compositionally biased region" description="Acidic residues" evidence="1">
    <location>
        <begin position="87"/>
        <end position="98"/>
    </location>
</feature>
<accession>A0A2H3E250</accession>
<feature type="region of interest" description="Disordered" evidence="1">
    <location>
        <begin position="87"/>
        <end position="113"/>
    </location>
</feature>
<dbReference type="EMBL" id="KZ293646">
    <property type="protein sequence ID" value="PBL01512.1"/>
    <property type="molecule type" value="Genomic_DNA"/>
</dbReference>
<dbReference type="AlphaFoldDB" id="A0A2H3E250"/>